<dbReference type="SUPFAM" id="SSF158997">
    <property type="entry name" value="Trm112p-like"/>
    <property type="match status" value="1"/>
</dbReference>
<sequence>MRDWLLDFLRCPFCAGTVQASAKVAGDGDVCTDGLLHCPTCCFDFPIVGGVPILRHPDDTLDAQNETTERVIVPGPRVRDIAHALKDGDRSRAFELVLNPFTLGGPVIPTSLAAWKPKGLQRGESPTVPTGLANGSKALGIKAAIINRIRKNGLLATAKGNAKKAVLPLWRKSLARYLTERRDRLSALEIIELYYGFYSNSEISNYFSYRYTQPRHLAALCLASVLRDSKEAVLDLACGVGHLAHYLSYGQQDKRVVGIDRDFFRLFIAQNFIAPQASFVCGEADTSLPFADTAFGAVFCSDAFFCFLQRASAAREMARVIGPEGNIVLTRTRNFAVEPRQGYELTADGYRRLFAGCGLKSVLFSENTLVRQYLGRQGLDLTVDDEANLERSEWLSIFASRSDAPFRHYPAWTEWPHAVGRLGVNPLYERTPRDGQVGLKVRFPSGWYRYQNEKFLEYAQAECSVPAALISALGAGEAAADEVQPYIDRFVVIGMPDRYLPVAAGGASSAGATP</sequence>
<gene>
    <name evidence="2" type="ORF">DF3PB_490008</name>
</gene>
<evidence type="ECO:0000313" key="2">
    <source>
        <dbReference type="EMBL" id="SUS07692.1"/>
    </source>
</evidence>
<accession>A0A380TGU7</accession>
<dbReference type="EMBL" id="UIDG01000434">
    <property type="protein sequence ID" value="SUS07692.1"/>
    <property type="molecule type" value="Genomic_DNA"/>
</dbReference>
<protein>
    <recommendedName>
        <fullName evidence="1">Methyltransferase type 11 domain-containing protein</fullName>
    </recommendedName>
</protein>
<proteinExistence type="predicted"/>
<dbReference type="AlphaFoldDB" id="A0A380TGU7"/>
<dbReference type="InterPro" id="IPR029063">
    <property type="entry name" value="SAM-dependent_MTases_sf"/>
</dbReference>
<dbReference type="CDD" id="cd02440">
    <property type="entry name" value="AdoMet_MTases"/>
    <property type="match status" value="1"/>
</dbReference>
<dbReference type="Gene3D" id="3.40.50.150">
    <property type="entry name" value="Vaccinia Virus protein VP39"/>
    <property type="match status" value="1"/>
</dbReference>
<dbReference type="Pfam" id="PF08241">
    <property type="entry name" value="Methyltransf_11"/>
    <property type="match status" value="1"/>
</dbReference>
<name>A0A380TGU7_9ZZZZ</name>
<organism evidence="2">
    <name type="scientific">metagenome</name>
    <dbReference type="NCBI Taxonomy" id="256318"/>
    <lineage>
        <taxon>unclassified sequences</taxon>
        <taxon>metagenomes</taxon>
    </lineage>
</organism>
<evidence type="ECO:0000259" key="1">
    <source>
        <dbReference type="Pfam" id="PF08241"/>
    </source>
</evidence>
<feature type="domain" description="Methyltransferase type 11" evidence="1">
    <location>
        <begin position="234"/>
        <end position="328"/>
    </location>
</feature>
<dbReference type="InterPro" id="IPR013216">
    <property type="entry name" value="Methyltransf_11"/>
</dbReference>
<dbReference type="SUPFAM" id="SSF53335">
    <property type="entry name" value="S-adenosyl-L-methionine-dependent methyltransferases"/>
    <property type="match status" value="1"/>
</dbReference>
<reference evidence="2" key="1">
    <citation type="submission" date="2018-07" db="EMBL/GenBank/DDBJ databases">
        <authorList>
            <person name="Quirk P.G."/>
            <person name="Krulwich T.A."/>
        </authorList>
    </citation>
    <scope>NUCLEOTIDE SEQUENCE</scope>
</reference>
<dbReference type="GO" id="GO:0008757">
    <property type="term" value="F:S-adenosylmethionine-dependent methyltransferase activity"/>
    <property type="evidence" value="ECO:0007669"/>
    <property type="project" value="InterPro"/>
</dbReference>